<evidence type="ECO:0008006" key="3">
    <source>
        <dbReference type="Google" id="ProtNLM"/>
    </source>
</evidence>
<reference evidence="1" key="2">
    <citation type="submission" date="2020-09" db="EMBL/GenBank/DDBJ databases">
        <authorList>
            <person name="Sun Q."/>
            <person name="Zhou Y."/>
        </authorList>
    </citation>
    <scope>NUCLEOTIDE SEQUENCE</scope>
    <source>
        <strain evidence="1">CGMCC 4.7110</strain>
    </source>
</reference>
<keyword evidence="2" id="KW-1185">Reference proteome</keyword>
<comment type="caution">
    <text evidence="1">The sequence shown here is derived from an EMBL/GenBank/DDBJ whole genome shotgun (WGS) entry which is preliminary data.</text>
</comment>
<evidence type="ECO:0000313" key="2">
    <source>
        <dbReference type="Proteomes" id="UP000653411"/>
    </source>
</evidence>
<dbReference type="RefSeq" id="WP_189269318.1">
    <property type="nucleotide sequence ID" value="NZ_BMML01000044.1"/>
</dbReference>
<sequence>MTTHHDLPRLVIVGSGSLARAVCYSLSGLIDVQAEVLVIARDGRQAAEISQVSNVRAAVLRSPVRFTHAAVDFGRDDDLTEVLAANPPTGLLLCASLQSPWEFRSAPSAWSDLLKQAGFGLSLTFHAELAVAVGRALHDVRPEAFFLNACFPDAVNPLLRACGVPVLAGVGNVAVLAAGIQQALNLCDQEELVVLGHHLHLRAPDDSADDALAWHAGQPLTVGTLLNSQREVPRHEANQVTGLVTALLLRDMVAGRQVNTHLPGPAGLPGGYPVTISADRVSLRLPAFIADADAVAANQRWAVLDGVKIDEGKVHFSPATADRLIAHLPDIAAGFEIADLSSAGVRMAELRTRLRTLPSTSPSLSV</sequence>
<dbReference type="AlphaFoldDB" id="A0A917XPP2"/>
<dbReference type="Proteomes" id="UP000653411">
    <property type="component" value="Unassembled WGS sequence"/>
</dbReference>
<gene>
    <name evidence="1" type="ORF">GCM10011578_096190</name>
</gene>
<evidence type="ECO:0000313" key="1">
    <source>
        <dbReference type="EMBL" id="GGN44838.1"/>
    </source>
</evidence>
<reference evidence="1" key="1">
    <citation type="journal article" date="2014" name="Int. J. Syst. Evol. Microbiol.">
        <title>Complete genome sequence of Corynebacterium casei LMG S-19264T (=DSM 44701T), isolated from a smear-ripened cheese.</title>
        <authorList>
            <consortium name="US DOE Joint Genome Institute (JGI-PGF)"/>
            <person name="Walter F."/>
            <person name="Albersmeier A."/>
            <person name="Kalinowski J."/>
            <person name="Ruckert C."/>
        </authorList>
    </citation>
    <scope>NUCLEOTIDE SEQUENCE</scope>
    <source>
        <strain evidence="1">CGMCC 4.7110</strain>
    </source>
</reference>
<proteinExistence type="predicted"/>
<organism evidence="1 2">
    <name type="scientific">Streptomyces fuscichromogenes</name>
    <dbReference type="NCBI Taxonomy" id="1324013"/>
    <lineage>
        <taxon>Bacteria</taxon>
        <taxon>Bacillati</taxon>
        <taxon>Actinomycetota</taxon>
        <taxon>Actinomycetes</taxon>
        <taxon>Kitasatosporales</taxon>
        <taxon>Streptomycetaceae</taxon>
        <taxon>Streptomyces</taxon>
    </lineage>
</organism>
<accession>A0A917XPP2</accession>
<dbReference type="EMBL" id="BMML01000044">
    <property type="protein sequence ID" value="GGN44838.1"/>
    <property type="molecule type" value="Genomic_DNA"/>
</dbReference>
<name>A0A917XPP2_9ACTN</name>
<protein>
    <recommendedName>
        <fullName evidence="3">Saccharopine dehydrogenase NADP binding domain-containing protein</fullName>
    </recommendedName>
</protein>